<evidence type="ECO:0000313" key="10">
    <source>
        <dbReference type="Proteomes" id="UP000050544"/>
    </source>
</evidence>
<keyword evidence="3 6" id="KW-0460">Magnesium</keyword>
<dbReference type="Pfam" id="PF13378">
    <property type="entry name" value="MR_MLE_C"/>
    <property type="match status" value="1"/>
</dbReference>
<dbReference type="InterPro" id="IPR013342">
    <property type="entry name" value="Mandelate_racemase_C"/>
</dbReference>
<keyword evidence="4 7" id="KW-0413">Isomerase</keyword>
<name>A0A0P6YBD8_9CHLR</name>
<evidence type="ECO:0000256" key="2">
    <source>
        <dbReference type="ARBA" id="ARBA00022723"/>
    </source>
</evidence>
<feature type="active site" description="Proton acceptor; specific for (R)-substrate epimerization" evidence="5">
    <location>
        <position position="154"/>
    </location>
</feature>
<dbReference type="SUPFAM" id="SSF54826">
    <property type="entry name" value="Enolase N-terminal domain-like"/>
    <property type="match status" value="1"/>
</dbReference>
<dbReference type="InterPro" id="IPR029065">
    <property type="entry name" value="Enolase_C-like"/>
</dbReference>
<organism evidence="9 10">
    <name type="scientific">Thermanaerothrix daxensis</name>
    <dbReference type="NCBI Taxonomy" id="869279"/>
    <lineage>
        <taxon>Bacteria</taxon>
        <taxon>Bacillati</taxon>
        <taxon>Chloroflexota</taxon>
        <taxon>Anaerolineae</taxon>
        <taxon>Anaerolineales</taxon>
        <taxon>Anaerolineaceae</taxon>
        <taxon>Thermanaerothrix</taxon>
    </lineage>
</organism>
<proteinExistence type="inferred from homology"/>
<evidence type="ECO:0000256" key="1">
    <source>
        <dbReference type="ARBA" id="ARBA00008031"/>
    </source>
</evidence>
<gene>
    <name evidence="9" type="ORF">SE15_09985</name>
</gene>
<dbReference type="SFLD" id="SFLDF00009">
    <property type="entry name" value="o-succinylbenzoate_synthase"/>
    <property type="match status" value="1"/>
</dbReference>
<comment type="caution">
    <text evidence="9">The sequence shown here is derived from an EMBL/GenBank/DDBJ whole genome shotgun (WGS) entry which is preliminary data.</text>
</comment>
<evidence type="ECO:0000313" key="9">
    <source>
        <dbReference type="EMBL" id="KPL82470.1"/>
    </source>
</evidence>
<dbReference type="SMART" id="SM00922">
    <property type="entry name" value="MR_MLE"/>
    <property type="match status" value="1"/>
</dbReference>
<comment type="cofactor">
    <cofactor evidence="6 7">
        <name>Mg(2+)</name>
        <dbReference type="ChEBI" id="CHEBI:18420"/>
    </cofactor>
    <text evidence="6 7">Binds 1 Mg(2+) ion per subunit.</text>
</comment>
<sequence>MSSNLSLQWECLTLVLRHPFRLSYGVSETRRTYWVRLGDDVGWGEATLPPYYGVPLTDFEAYWEMRRQRGLRWPESLEDLPAWVGVEGPAAARCALEMAACDYLARRAGQPLYQFLGLPEPPALPTSLTIAIDTPAAMAEVAARMSAYPVLKLKLGGAEDLERLEAVRAARPEAEIRIDANAGWTLEEARAYLPRLEALRVSMIEQPLPKTALAEMGQLQQMTLIPVVADESLQTYADVERLATAGVRGINVKLMKTGGLLEALRIIRRARELGLQVLLGCMIETSLGTTAMAHLAALADWLDLDAPLLIANDPFEGVSYDPNGRIRVPARPGIGVIKRISHY</sequence>
<dbReference type="GO" id="GO:0046872">
    <property type="term" value="F:metal ion binding"/>
    <property type="evidence" value="ECO:0007669"/>
    <property type="project" value="UniProtKB-KW"/>
</dbReference>
<evidence type="ECO:0000256" key="4">
    <source>
        <dbReference type="ARBA" id="ARBA00023235"/>
    </source>
</evidence>
<dbReference type="Gene3D" id="3.20.20.120">
    <property type="entry name" value="Enolase-like C-terminal domain"/>
    <property type="match status" value="1"/>
</dbReference>
<evidence type="ECO:0000256" key="7">
    <source>
        <dbReference type="RuleBase" id="RU366006"/>
    </source>
</evidence>
<dbReference type="SUPFAM" id="SSF51604">
    <property type="entry name" value="Enolase C-terminal domain-like"/>
    <property type="match status" value="1"/>
</dbReference>
<dbReference type="GO" id="GO:0016855">
    <property type="term" value="F:racemase and epimerase activity, acting on amino acids and derivatives"/>
    <property type="evidence" value="ECO:0007669"/>
    <property type="project" value="UniProtKB-UniRule"/>
</dbReference>
<dbReference type="EC" id="5.1.1.-" evidence="7"/>
<dbReference type="SFLD" id="SFLDS00001">
    <property type="entry name" value="Enolase"/>
    <property type="match status" value="1"/>
</dbReference>
<dbReference type="AlphaFoldDB" id="A0A0P6YBD8"/>
<evidence type="ECO:0000256" key="3">
    <source>
        <dbReference type="ARBA" id="ARBA00022842"/>
    </source>
</evidence>
<dbReference type="CDD" id="cd03319">
    <property type="entry name" value="L-Ala-DL-Glu_epimerase"/>
    <property type="match status" value="1"/>
</dbReference>
<reference evidence="9 10" key="1">
    <citation type="submission" date="2015-07" db="EMBL/GenBank/DDBJ databases">
        <title>Whole genome sequence of Thermanaerothrix daxensis DSM 23592.</title>
        <authorList>
            <person name="Hemp J."/>
            <person name="Ward L.M."/>
            <person name="Pace L.A."/>
            <person name="Fischer W.W."/>
        </authorList>
    </citation>
    <scope>NUCLEOTIDE SEQUENCE [LARGE SCALE GENOMIC DNA]</scope>
    <source>
        <strain evidence="9 10">GNS-1</strain>
    </source>
</reference>
<dbReference type="OrthoDB" id="9775391at2"/>
<comment type="similarity">
    <text evidence="1 7">Belongs to the mandelate racemase/muconate lactonizing enzyme family.</text>
</comment>
<evidence type="ECO:0000259" key="8">
    <source>
        <dbReference type="SMART" id="SM00922"/>
    </source>
</evidence>
<evidence type="ECO:0000256" key="6">
    <source>
        <dbReference type="PIRSR" id="PIRSR634603-3"/>
    </source>
</evidence>
<accession>A0A0P6YBD8</accession>
<dbReference type="EMBL" id="LGKO01000005">
    <property type="protein sequence ID" value="KPL82470.1"/>
    <property type="molecule type" value="Genomic_DNA"/>
</dbReference>
<dbReference type="Gene3D" id="3.30.390.10">
    <property type="entry name" value="Enolase-like, N-terminal domain"/>
    <property type="match status" value="1"/>
</dbReference>
<dbReference type="InterPro" id="IPR018110">
    <property type="entry name" value="Mandel_Rmase/mucon_lact_enz_CS"/>
</dbReference>
<feature type="domain" description="Mandelate racemase/muconate lactonizing enzyme C-terminal" evidence="8">
    <location>
        <begin position="135"/>
        <end position="226"/>
    </location>
</feature>
<feature type="active site" description="Proton acceptor; specific for (S)-substrate epimerization" evidence="5">
    <location>
        <position position="253"/>
    </location>
</feature>
<keyword evidence="10" id="KW-1185">Reference proteome</keyword>
<dbReference type="Proteomes" id="UP000050544">
    <property type="component" value="Unassembled WGS sequence"/>
</dbReference>
<dbReference type="InterPro" id="IPR036849">
    <property type="entry name" value="Enolase-like_C_sf"/>
</dbReference>
<dbReference type="STRING" id="869279.SE15_09985"/>
<dbReference type="PANTHER" id="PTHR48080:SF3">
    <property type="entry name" value="ENOLASE SUPERFAMILY MEMBER DDB_G0284701"/>
    <property type="match status" value="1"/>
</dbReference>
<dbReference type="RefSeq" id="WP_054521963.1">
    <property type="nucleotide sequence ID" value="NZ_LGKO01000005.1"/>
</dbReference>
<feature type="binding site" evidence="6">
    <location>
        <position position="230"/>
    </location>
    <ligand>
        <name>Mg(2+)</name>
        <dbReference type="ChEBI" id="CHEBI:18420"/>
    </ligand>
</feature>
<protein>
    <recommendedName>
        <fullName evidence="7">Dipeptide epimerase</fullName>
        <ecNumber evidence="7">5.1.1.-</ecNumber>
    </recommendedName>
</protein>
<dbReference type="PANTHER" id="PTHR48080">
    <property type="entry name" value="D-GALACTONATE DEHYDRATASE-RELATED"/>
    <property type="match status" value="1"/>
</dbReference>
<dbReference type="InterPro" id="IPR034593">
    <property type="entry name" value="DgoD-like"/>
</dbReference>
<dbReference type="GO" id="GO:0009063">
    <property type="term" value="P:amino acid catabolic process"/>
    <property type="evidence" value="ECO:0007669"/>
    <property type="project" value="InterPro"/>
</dbReference>
<evidence type="ECO:0000256" key="5">
    <source>
        <dbReference type="PIRSR" id="PIRSR634603-1"/>
    </source>
</evidence>
<keyword evidence="2 6" id="KW-0479">Metal-binding</keyword>
<feature type="binding site" evidence="6">
    <location>
        <position position="179"/>
    </location>
    <ligand>
        <name>Mg(2+)</name>
        <dbReference type="ChEBI" id="CHEBI:18420"/>
    </ligand>
</feature>
<dbReference type="InterPro" id="IPR034603">
    <property type="entry name" value="Dipeptide_epimerase"/>
</dbReference>
<feature type="binding site" evidence="6">
    <location>
        <position position="205"/>
    </location>
    <ligand>
        <name>Mg(2+)</name>
        <dbReference type="ChEBI" id="CHEBI:18420"/>
    </ligand>
</feature>
<dbReference type="PROSITE" id="PS00909">
    <property type="entry name" value="MR_MLE_2"/>
    <property type="match status" value="1"/>
</dbReference>
<dbReference type="SFLD" id="SFLDG00180">
    <property type="entry name" value="muconate_cycloisomerase"/>
    <property type="match status" value="1"/>
</dbReference>
<dbReference type="InterPro" id="IPR029017">
    <property type="entry name" value="Enolase-like_N"/>
</dbReference>